<keyword evidence="4" id="KW-0378">Hydrolase</keyword>
<dbReference type="SUPFAM" id="SSF53187">
    <property type="entry name" value="Zn-dependent exopeptidases"/>
    <property type="match status" value="1"/>
</dbReference>
<evidence type="ECO:0000259" key="9">
    <source>
        <dbReference type="PROSITE" id="PS52035"/>
    </source>
</evidence>
<name>A0A543AUI5_9ACTN</name>
<dbReference type="RefSeq" id="WP_142037287.1">
    <property type="nucleotide sequence ID" value="NZ_JBHTGS010000001.1"/>
</dbReference>
<protein>
    <submittedName>
        <fullName evidence="10">Zinc carboxypeptidase</fullName>
    </submittedName>
</protein>
<keyword evidence="6" id="KW-0482">Metalloprotease</keyword>
<dbReference type="Pfam" id="PF00246">
    <property type="entry name" value="Peptidase_M14"/>
    <property type="match status" value="1"/>
</dbReference>
<dbReference type="EMBL" id="VFOW01000001">
    <property type="protein sequence ID" value="TQL76219.1"/>
    <property type="molecule type" value="Genomic_DNA"/>
</dbReference>
<feature type="signal peptide" evidence="8">
    <location>
        <begin position="1"/>
        <end position="25"/>
    </location>
</feature>
<evidence type="ECO:0000256" key="7">
    <source>
        <dbReference type="PROSITE-ProRule" id="PRU01379"/>
    </source>
</evidence>
<comment type="similarity">
    <text evidence="2 7">Belongs to the peptidase M14 family.</text>
</comment>
<keyword evidence="5" id="KW-0862">Zinc</keyword>
<comment type="cofactor">
    <cofactor evidence="1">
        <name>Zn(2+)</name>
        <dbReference type="ChEBI" id="CHEBI:29105"/>
    </cofactor>
</comment>
<evidence type="ECO:0000313" key="10">
    <source>
        <dbReference type="EMBL" id="TQL76219.1"/>
    </source>
</evidence>
<gene>
    <name evidence="10" type="ORF">FB566_1741</name>
</gene>
<evidence type="ECO:0000256" key="4">
    <source>
        <dbReference type="ARBA" id="ARBA00022801"/>
    </source>
</evidence>
<keyword evidence="8" id="KW-0732">Signal</keyword>
<feature type="active site" description="Proton donor/acceptor" evidence="7">
    <location>
        <position position="389"/>
    </location>
</feature>
<evidence type="ECO:0000256" key="1">
    <source>
        <dbReference type="ARBA" id="ARBA00001947"/>
    </source>
</evidence>
<accession>A0A543AUI5</accession>
<keyword evidence="3" id="KW-0645">Protease</keyword>
<comment type="caution">
    <text evidence="10">The sequence shown here is derived from an EMBL/GenBank/DDBJ whole genome shotgun (WGS) entry which is preliminary data.</text>
</comment>
<dbReference type="InterPro" id="IPR000834">
    <property type="entry name" value="Peptidase_M14"/>
</dbReference>
<evidence type="ECO:0000313" key="11">
    <source>
        <dbReference type="Proteomes" id="UP000317043"/>
    </source>
</evidence>
<evidence type="ECO:0000256" key="2">
    <source>
        <dbReference type="ARBA" id="ARBA00005988"/>
    </source>
</evidence>
<proteinExistence type="inferred from homology"/>
<dbReference type="SMART" id="SM00631">
    <property type="entry name" value="Zn_pept"/>
    <property type="match status" value="1"/>
</dbReference>
<dbReference type="GO" id="GO:0006508">
    <property type="term" value="P:proteolysis"/>
    <property type="evidence" value="ECO:0007669"/>
    <property type="project" value="UniProtKB-KW"/>
</dbReference>
<dbReference type="InParanoid" id="A0A543AUI5"/>
<dbReference type="Gene3D" id="3.40.630.10">
    <property type="entry name" value="Zn peptidases"/>
    <property type="match status" value="1"/>
</dbReference>
<dbReference type="AlphaFoldDB" id="A0A543AUI5"/>
<dbReference type="OrthoDB" id="5240362at2"/>
<organism evidence="10 11">
    <name type="scientific">Stackebrandtia endophytica</name>
    <dbReference type="NCBI Taxonomy" id="1496996"/>
    <lineage>
        <taxon>Bacteria</taxon>
        <taxon>Bacillati</taxon>
        <taxon>Actinomycetota</taxon>
        <taxon>Actinomycetes</taxon>
        <taxon>Glycomycetales</taxon>
        <taxon>Glycomycetaceae</taxon>
        <taxon>Stackebrandtia</taxon>
    </lineage>
</organism>
<dbReference type="PROSITE" id="PS52035">
    <property type="entry name" value="PEPTIDASE_M14"/>
    <property type="match status" value="1"/>
</dbReference>
<keyword evidence="11" id="KW-1185">Reference proteome</keyword>
<dbReference type="Proteomes" id="UP000317043">
    <property type="component" value="Unassembled WGS sequence"/>
</dbReference>
<dbReference type="PANTHER" id="PTHR11705">
    <property type="entry name" value="PROTEASE FAMILY M14 CARBOXYPEPTIDASE A,B"/>
    <property type="match status" value="1"/>
</dbReference>
<evidence type="ECO:0000256" key="3">
    <source>
        <dbReference type="ARBA" id="ARBA00022670"/>
    </source>
</evidence>
<dbReference type="GO" id="GO:0005615">
    <property type="term" value="C:extracellular space"/>
    <property type="evidence" value="ECO:0007669"/>
    <property type="project" value="TreeGrafter"/>
</dbReference>
<reference evidence="10 11" key="1">
    <citation type="submission" date="2019-06" db="EMBL/GenBank/DDBJ databases">
        <title>Sequencing the genomes of 1000 actinobacteria strains.</title>
        <authorList>
            <person name="Klenk H.-P."/>
        </authorList>
    </citation>
    <scope>NUCLEOTIDE SEQUENCE [LARGE SCALE GENOMIC DNA]</scope>
    <source>
        <strain evidence="10 11">DSM 45928</strain>
    </source>
</reference>
<feature type="domain" description="Peptidase M14" evidence="9">
    <location>
        <begin position="105"/>
        <end position="426"/>
    </location>
</feature>
<evidence type="ECO:0000256" key="5">
    <source>
        <dbReference type="ARBA" id="ARBA00022833"/>
    </source>
</evidence>
<dbReference type="PANTHER" id="PTHR11705:SF143">
    <property type="entry name" value="SLL0236 PROTEIN"/>
    <property type="match status" value="1"/>
</dbReference>
<feature type="chain" id="PRO_5022061883" evidence="8">
    <location>
        <begin position="26"/>
        <end position="432"/>
    </location>
</feature>
<sequence length="432" mass="46400">MSKRKLLGVAGIVVLVTAMSGPANAEETTDLPVTWQITDVSPTDLAQLYNDGYDIARYADDTAIVVGTDDVADQLRADGYSPVFNDTIYKDLDPISVSEDTYYGGYHTVDAHEAHLNQVAADYPDLATVYDIGDSWLKTQGDGGHDILAICLTKKADGDCELSPDSAKPRFSVIAQIHAREVATGEVAWKWIDKLVEGYETDTEITELMDTTEMWVVPIANPDGVDIVASGGNSPILHRKNANDSYGSCTGVDLNRNSSFAWGDDSTNPCAETYQGPSAASEPEVSALENWLRDIHPDQRDDAEDAPAPDDARDVFISLHSYGEYIIVPWGFTDTTAPNDAKLRELGAAMSEHNGYFVGTNDDTVGYGTSGTTDDMAYGELGVASFTFEMGGGGWGSCSGFLPEYSCIDSELWPINEGALMVAAQSAAGPYA</sequence>
<dbReference type="GO" id="GO:0004181">
    <property type="term" value="F:metallocarboxypeptidase activity"/>
    <property type="evidence" value="ECO:0007669"/>
    <property type="project" value="InterPro"/>
</dbReference>
<dbReference type="GO" id="GO:0008270">
    <property type="term" value="F:zinc ion binding"/>
    <property type="evidence" value="ECO:0007669"/>
    <property type="project" value="InterPro"/>
</dbReference>
<evidence type="ECO:0000256" key="8">
    <source>
        <dbReference type="SAM" id="SignalP"/>
    </source>
</evidence>
<keyword evidence="10" id="KW-0121">Carboxypeptidase</keyword>
<evidence type="ECO:0000256" key="6">
    <source>
        <dbReference type="ARBA" id="ARBA00023049"/>
    </source>
</evidence>